<feature type="compositionally biased region" description="Polar residues" evidence="1">
    <location>
        <begin position="50"/>
        <end position="65"/>
    </location>
</feature>
<evidence type="ECO:0000313" key="3">
    <source>
        <dbReference type="EMBL" id="OHX67586.1"/>
    </source>
</evidence>
<name>A0A1S1Z2S5_FLAPC</name>
<proteinExistence type="predicted"/>
<reference evidence="3 4" key="1">
    <citation type="journal article" date="2012" name="Int. J. Syst. Evol. Microbiol.">
        <title>Flammeovirga pacifica sp. nov., isolated from deep-sea sediment.</title>
        <authorList>
            <person name="Xu H."/>
            <person name="Fu Y."/>
            <person name="Yang N."/>
            <person name="Ding Z."/>
            <person name="Lai Q."/>
            <person name="Zeng R."/>
        </authorList>
    </citation>
    <scope>NUCLEOTIDE SEQUENCE [LARGE SCALE GENOMIC DNA]</scope>
    <source>
        <strain evidence="4">DSM 24597 / LMG 26175 / WPAGA1</strain>
    </source>
</reference>
<feature type="region of interest" description="Disordered" evidence="1">
    <location>
        <begin position="43"/>
        <end position="65"/>
    </location>
</feature>
<evidence type="ECO:0000256" key="2">
    <source>
        <dbReference type="SAM" id="SignalP"/>
    </source>
</evidence>
<feature type="signal peptide" evidence="2">
    <location>
        <begin position="1"/>
        <end position="21"/>
    </location>
</feature>
<dbReference type="PROSITE" id="PS51257">
    <property type="entry name" value="PROKAR_LIPOPROTEIN"/>
    <property type="match status" value="1"/>
</dbReference>
<keyword evidence="2" id="KW-0732">Signal</keyword>
<gene>
    <name evidence="3" type="ORF">NH26_15125</name>
</gene>
<feature type="chain" id="PRO_5010265937" evidence="2">
    <location>
        <begin position="22"/>
        <end position="65"/>
    </location>
</feature>
<dbReference type="AlphaFoldDB" id="A0A1S1Z2S5"/>
<dbReference type="RefSeq" id="WP_044229175.1">
    <property type="nucleotide sequence ID" value="NZ_JRYR02000001.1"/>
</dbReference>
<evidence type="ECO:0000313" key="4">
    <source>
        <dbReference type="Proteomes" id="UP000179797"/>
    </source>
</evidence>
<dbReference type="Proteomes" id="UP000179797">
    <property type="component" value="Unassembled WGS sequence"/>
</dbReference>
<keyword evidence="4" id="KW-1185">Reference proteome</keyword>
<organism evidence="3 4">
    <name type="scientific">Flammeovirga pacifica</name>
    <dbReference type="NCBI Taxonomy" id="915059"/>
    <lineage>
        <taxon>Bacteria</taxon>
        <taxon>Pseudomonadati</taxon>
        <taxon>Bacteroidota</taxon>
        <taxon>Cytophagia</taxon>
        <taxon>Cytophagales</taxon>
        <taxon>Flammeovirgaceae</taxon>
        <taxon>Flammeovirga</taxon>
    </lineage>
</organism>
<sequence length="65" mass="6902">MKKTILIIASSALILSMVSCSKNNDPEPANQKPKVESLAVVAQAGEDSTKTNPQVQTAETTTDKE</sequence>
<protein>
    <submittedName>
        <fullName evidence="3">Uncharacterized protein</fullName>
    </submittedName>
</protein>
<accession>A0A1S1Z2S5</accession>
<evidence type="ECO:0000256" key="1">
    <source>
        <dbReference type="SAM" id="MobiDB-lite"/>
    </source>
</evidence>
<comment type="caution">
    <text evidence="3">The sequence shown here is derived from an EMBL/GenBank/DDBJ whole genome shotgun (WGS) entry which is preliminary data.</text>
</comment>
<dbReference type="EMBL" id="JRYR02000001">
    <property type="protein sequence ID" value="OHX67586.1"/>
    <property type="molecule type" value="Genomic_DNA"/>
</dbReference>